<keyword evidence="5" id="KW-1185">Reference proteome</keyword>
<dbReference type="PANTHER" id="PTHR16943:SF8">
    <property type="entry name" value="2-METHYLCITRATE DEHYDRATASE"/>
    <property type="match status" value="1"/>
</dbReference>
<dbReference type="InterPro" id="IPR045337">
    <property type="entry name" value="MmgE_PrpD_C"/>
</dbReference>
<protein>
    <recommendedName>
        <fullName evidence="6">MmgE/PrpD family protein</fullName>
    </recommendedName>
</protein>
<gene>
    <name evidence="4" type="ORF">RISW2_15965</name>
</gene>
<organism evidence="4 5">
    <name type="scientific">Roseivivax isoporae LMG 25204</name>
    <dbReference type="NCBI Taxonomy" id="1449351"/>
    <lineage>
        <taxon>Bacteria</taxon>
        <taxon>Pseudomonadati</taxon>
        <taxon>Pseudomonadota</taxon>
        <taxon>Alphaproteobacteria</taxon>
        <taxon>Rhodobacterales</taxon>
        <taxon>Roseobacteraceae</taxon>
        <taxon>Roseivivax</taxon>
    </lineage>
</organism>
<evidence type="ECO:0000256" key="1">
    <source>
        <dbReference type="ARBA" id="ARBA00006174"/>
    </source>
</evidence>
<sequence>MTPPDPIFAHLRTLTDWSAGLTPDAVPADIRRRAALILWDDLGAMLAARDEPEVRALRRKIAESGGRAEATVFDGGSTRTDRYSAALGNGSAADWCELDGGFRPVVCHAALYVLPALLAEAEAADAAVPDLLAALVVGYETVARVAKAFSFPALKLHPHGGLATIGAAAAVAHLRGHDAATRLDALTGAATLVVPGPFGHAVEGALVRNVWPGHCAQNGLRAVDWAEIGIAGTSSSLRAVFCDILGADAEPEALSADLGSDWAVSQGYHKMHACCQYAHSTVEAIQGALDGHVLDAADISEIRIETHEKALKLENAAPRTTLAAKFSMQHVAAATLLTGAADAGAFHPDTLSDAGFAAVRDRVTLVPFEPALPAPEDRPARVRITLGSGRTLTGECRSARGGPDRPFTPDEIREKGRRSIDAAYPGGADRLAPILGGAGDGLRWGSLVRDMTGAAARHEAARA</sequence>
<comment type="caution">
    <text evidence="4">The sequence shown here is derived from an EMBL/GenBank/DDBJ whole genome shotgun (WGS) entry which is preliminary data.</text>
</comment>
<evidence type="ECO:0000259" key="3">
    <source>
        <dbReference type="Pfam" id="PF19305"/>
    </source>
</evidence>
<feature type="domain" description="MmgE/PrpD N-terminal" evidence="2">
    <location>
        <begin position="13"/>
        <end position="236"/>
    </location>
</feature>
<evidence type="ECO:0008006" key="6">
    <source>
        <dbReference type="Google" id="ProtNLM"/>
    </source>
</evidence>
<dbReference type="STRING" id="1449351.RISW2_15965"/>
<dbReference type="InterPro" id="IPR042183">
    <property type="entry name" value="MmgE/PrpD_sf_1"/>
</dbReference>
<dbReference type="InterPro" id="IPR045336">
    <property type="entry name" value="MmgE_PrpD_N"/>
</dbReference>
<dbReference type="EMBL" id="JAME01000004">
    <property type="protein sequence ID" value="ETX30330.1"/>
    <property type="molecule type" value="Genomic_DNA"/>
</dbReference>
<dbReference type="Pfam" id="PF03972">
    <property type="entry name" value="MmgE_PrpD_N"/>
    <property type="match status" value="1"/>
</dbReference>
<dbReference type="InterPro" id="IPR042188">
    <property type="entry name" value="MmgE/PrpD_sf_2"/>
</dbReference>
<dbReference type="Gene3D" id="1.10.4100.10">
    <property type="entry name" value="2-methylcitrate dehydratase PrpD"/>
    <property type="match status" value="1"/>
</dbReference>
<proteinExistence type="inferred from homology"/>
<dbReference type="GO" id="GO:0016829">
    <property type="term" value="F:lyase activity"/>
    <property type="evidence" value="ECO:0007669"/>
    <property type="project" value="InterPro"/>
</dbReference>
<dbReference type="Gene3D" id="3.30.1330.120">
    <property type="entry name" value="2-methylcitrate dehydratase PrpD"/>
    <property type="match status" value="1"/>
</dbReference>
<name>X7FBY0_9RHOB</name>
<evidence type="ECO:0000259" key="2">
    <source>
        <dbReference type="Pfam" id="PF03972"/>
    </source>
</evidence>
<evidence type="ECO:0000313" key="4">
    <source>
        <dbReference type="EMBL" id="ETX30330.1"/>
    </source>
</evidence>
<feature type="domain" description="MmgE/PrpD C-terminal" evidence="3">
    <location>
        <begin position="272"/>
        <end position="425"/>
    </location>
</feature>
<dbReference type="Pfam" id="PF19305">
    <property type="entry name" value="MmgE_PrpD_C"/>
    <property type="match status" value="1"/>
</dbReference>
<evidence type="ECO:0000313" key="5">
    <source>
        <dbReference type="Proteomes" id="UP000023430"/>
    </source>
</evidence>
<dbReference type="OrthoDB" id="9795089at2"/>
<dbReference type="RefSeq" id="WP_051491772.1">
    <property type="nucleotide sequence ID" value="NZ_JAME01000004.1"/>
</dbReference>
<dbReference type="InterPro" id="IPR005656">
    <property type="entry name" value="MmgE_PrpD"/>
</dbReference>
<dbReference type="eggNOG" id="COG2079">
    <property type="taxonomic scope" value="Bacteria"/>
</dbReference>
<accession>X7FBY0</accession>
<reference evidence="4 5" key="1">
    <citation type="submission" date="2014-01" db="EMBL/GenBank/DDBJ databases">
        <title>Roseivivax isoporae LMG 25204 Genome Sequencing.</title>
        <authorList>
            <person name="Lai Q."/>
            <person name="Li G."/>
            <person name="Shao Z."/>
        </authorList>
    </citation>
    <scope>NUCLEOTIDE SEQUENCE [LARGE SCALE GENOMIC DNA]</scope>
    <source>
        <strain evidence="4 5">LMG 25204</strain>
    </source>
</reference>
<dbReference type="InterPro" id="IPR036148">
    <property type="entry name" value="MmgE/PrpD_sf"/>
</dbReference>
<dbReference type="SUPFAM" id="SSF103378">
    <property type="entry name" value="2-methylcitrate dehydratase PrpD"/>
    <property type="match status" value="1"/>
</dbReference>
<dbReference type="AlphaFoldDB" id="X7FBY0"/>
<dbReference type="Proteomes" id="UP000023430">
    <property type="component" value="Unassembled WGS sequence"/>
</dbReference>
<dbReference type="PANTHER" id="PTHR16943">
    <property type="entry name" value="2-METHYLCITRATE DEHYDRATASE-RELATED"/>
    <property type="match status" value="1"/>
</dbReference>
<comment type="similarity">
    <text evidence="1">Belongs to the PrpD family.</text>
</comment>